<sequence>MKLMAELHVGDVVTAKKFGPFEHNFGGELEKVYENSALVLIDDYNDADSMTVSEMNRRAVVKNGDIKVIKAAPVPEPDPDEENADDAEDEKK</sequence>
<protein>
    <recommendedName>
        <fullName evidence="4">DUF2187 domain-containing protein</fullName>
    </recommendedName>
</protein>
<organism evidence="2 3">
    <name type="scientific">Furfurilactobacillus rossiae DSM 15814</name>
    <dbReference type="NCBI Taxonomy" id="1114972"/>
    <lineage>
        <taxon>Bacteria</taxon>
        <taxon>Bacillati</taxon>
        <taxon>Bacillota</taxon>
        <taxon>Bacilli</taxon>
        <taxon>Lactobacillales</taxon>
        <taxon>Lactobacillaceae</taxon>
        <taxon>Furfurilactobacillus</taxon>
    </lineage>
</organism>
<keyword evidence="3" id="KW-1185">Reference proteome</keyword>
<comment type="caution">
    <text evidence="2">The sequence shown here is derived from an EMBL/GenBank/DDBJ whole genome shotgun (WGS) entry which is preliminary data.</text>
</comment>
<dbReference type="PATRIC" id="fig|1114972.6.peg.471"/>
<dbReference type="STRING" id="1114972.FD35_GL000472"/>
<evidence type="ECO:0000313" key="2">
    <source>
        <dbReference type="EMBL" id="KRL57451.1"/>
    </source>
</evidence>
<evidence type="ECO:0000256" key="1">
    <source>
        <dbReference type="SAM" id="MobiDB-lite"/>
    </source>
</evidence>
<dbReference type="AlphaFoldDB" id="A0A0R1RWC4"/>
<dbReference type="Proteomes" id="UP000051999">
    <property type="component" value="Unassembled WGS sequence"/>
</dbReference>
<evidence type="ECO:0008006" key="4">
    <source>
        <dbReference type="Google" id="ProtNLM"/>
    </source>
</evidence>
<dbReference type="EMBL" id="AZFF01000001">
    <property type="protein sequence ID" value="KRL57451.1"/>
    <property type="molecule type" value="Genomic_DNA"/>
</dbReference>
<gene>
    <name evidence="2" type="ORF">FD35_GL000472</name>
</gene>
<evidence type="ECO:0000313" key="3">
    <source>
        <dbReference type="Proteomes" id="UP000051999"/>
    </source>
</evidence>
<name>A0A0R1RWC4_9LACO</name>
<feature type="region of interest" description="Disordered" evidence="1">
    <location>
        <begin position="71"/>
        <end position="92"/>
    </location>
</feature>
<proteinExistence type="predicted"/>
<feature type="compositionally biased region" description="Acidic residues" evidence="1">
    <location>
        <begin position="77"/>
        <end position="92"/>
    </location>
</feature>
<accession>A0A0R1RWC4</accession>
<reference evidence="2 3" key="1">
    <citation type="journal article" date="2015" name="Genome Announc.">
        <title>Expanding the biotechnology potential of lactobacilli through comparative genomics of 213 strains and associated genera.</title>
        <authorList>
            <person name="Sun Z."/>
            <person name="Harris H.M."/>
            <person name="McCann A."/>
            <person name="Guo C."/>
            <person name="Argimon S."/>
            <person name="Zhang W."/>
            <person name="Yang X."/>
            <person name="Jeffery I.B."/>
            <person name="Cooney J.C."/>
            <person name="Kagawa T.F."/>
            <person name="Liu W."/>
            <person name="Song Y."/>
            <person name="Salvetti E."/>
            <person name="Wrobel A."/>
            <person name="Rasinkangas P."/>
            <person name="Parkhill J."/>
            <person name="Rea M.C."/>
            <person name="O'Sullivan O."/>
            <person name="Ritari J."/>
            <person name="Douillard F.P."/>
            <person name="Paul Ross R."/>
            <person name="Yang R."/>
            <person name="Briner A.E."/>
            <person name="Felis G.E."/>
            <person name="de Vos W.M."/>
            <person name="Barrangou R."/>
            <person name="Klaenhammer T.R."/>
            <person name="Caufield P.W."/>
            <person name="Cui Y."/>
            <person name="Zhang H."/>
            <person name="O'Toole P.W."/>
        </authorList>
    </citation>
    <scope>NUCLEOTIDE SEQUENCE [LARGE SCALE GENOMIC DNA]</scope>
    <source>
        <strain evidence="2 3">DSM 15814</strain>
    </source>
</reference>